<dbReference type="Gene3D" id="3.30.450.180">
    <property type="match status" value="1"/>
</dbReference>
<proteinExistence type="predicted"/>
<dbReference type="GO" id="GO:0003677">
    <property type="term" value="F:DNA binding"/>
    <property type="evidence" value="ECO:0007669"/>
    <property type="project" value="InterPro"/>
</dbReference>
<dbReference type="PANTHER" id="PTHR35010:SF2">
    <property type="entry name" value="BLL4672 PROTEIN"/>
    <property type="match status" value="1"/>
</dbReference>
<feature type="region of interest" description="Disordered" evidence="1">
    <location>
        <begin position="1"/>
        <end position="30"/>
    </location>
</feature>
<evidence type="ECO:0000313" key="3">
    <source>
        <dbReference type="EMBL" id="TWG00134.1"/>
    </source>
</evidence>
<dbReference type="EMBL" id="VIWT01000001">
    <property type="protein sequence ID" value="TWG00134.1"/>
    <property type="molecule type" value="Genomic_DNA"/>
</dbReference>
<dbReference type="CDD" id="cd00093">
    <property type="entry name" value="HTH_XRE"/>
    <property type="match status" value="1"/>
</dbReference>
<gene>
    <name evidence="3" type="ORF">FHX73_114003</name>
</gene>
<comment type="caution">
    <text evidence="3">The sequence shown here is derived from an EMBL/GenBank/DDBJ whole genome shotgun (WGS) entry which is preliminary data.</text>
</comment>
<evidence type="ECO:0000259" key="2">
    <source>
        <dbReference type="SMART" id="SM00530"/>
    </source>
</evidence>
<name>A0A561ULA1_9ACTN</name>
<dbReference type="OrthoDB" id="3542608at2"/>
<feature type="domain" description="HTH cro/C1-type" evidence="2">
    <location>
        <begin position="40"/>
        <end position="112"/>
    </location>
</feature>
<dbReference type="InterPro" id="IPR041413">
    <property type="entry name" value="MLTR_LBD"/>
</dbReference>
<dbReference type="PANTHER" id="PTHR35010">
    <property type="entry name" value="BLL4672 PROTEIN-RELATED"/>
    <property type="match status" value="1"/>
</dbReference>
<dbReference type="Proteomes" id="UP000317940">
    <property type="component" value="Unassembled WGS sequence"/>
</dbReference>
<keyword evidence="4" id="KW-1185">Reference proteome</keyword>
<evidence type="ECO:0000313" key="4">
    <source>
        <dbReference type="Proteomes" id="UP000317940"/>
    </source>
</evidence>
<protein>
    <submittedName>
        <fullName evidence="3">Helix-turn-helix protein</fullName>
    </submittedName>
</protein>
<dbReference type="AlphaFoldDB" id="A0A561ULA1"/>
<dbReference type="Pfam" id="PF17765">
    <property type="entry name" value="MLTR_LBD"/>
    <property type="match status" value="1"/>
</dbReference>
<reference evidence="3 4" key="1">
    <citation type="submission" date="2019-06" db="EMBL/GenBank/DDBJ databases">
        <title>Sequencing the genomes of 1000 actinobacteria strains.</title>
        <authorList>
            <person name="Klenk H.-P."/>
        </authorList>
    </citation>
    <scope>NUCLEOTIDE SEQUENCE [LARGE SCALE GENOMIC DNA]</scope>
    <source>
        <strain evidence="3 4">DSM 44826</strain>
    </source>
</reference>
<dbReference type="Pfam" id="PF13560">
    <property type="entry name" value="HTH_31"/>
    <property type="match status" value="1"/>
</dbReference>
<dbReference type="InterPro" id="IPR001387">
    <property type="entry name" value="Cro/C1-type_HTH"/>
</dbReference>
<dbReference type="SMART" id="SM00530">
    <property type="entry name" value="HTH_XRE"/>
    <property type="match status" value="1"/>
</dbReference>
<evidence type="ECO:0000256" key="1">
    <source>
        <dbReference type="SAM" id="MobiDB-lite"/>
    </source>
</evidence>
<organism evidence="3 4">
    <name type="scientific">Kitasatospora viridis</name>
    <dbReference type="NCBI Taxonomy" id="281105"/>
    <lineage>
        <taxon>Bacteria</taxon>
        <taxon>Bacillati</taxon>
        <taxon>Actinomycetota</taxon>
        <taxon>Actinomycetes</taxon>
        <taxon>Kitasatosporales</taxon>
        <taxon>Streptomycetaceae</taxon>
        <taxon>Kitasatospora</taxon>
    </lineage>
</organism>
<dbReference type="Gene3D" id="1.10.260.40">
    <property type="entry name" value="lambda repressor-like DNA-binding domains"/>
    <property type="match status" value="1"/>
</dbReference>
<sequence>MRTLNTPAATAVPPTSGTHAPVAPDARHAPDVRRQELAAFLRSRRERITPEQVGLPDTGRRRTPGLRREEVAQLASVGVTWYTWLEQGRDIQVSAQVLGAVARALLLDPNERAHLYTLAGAALPEPGVECPSVTPSVRRVLDQLSPLPACVMNSRYDLLAWNATYAELLGDIDALPFEERNIVWLLFTNEAFRARFLEPEAVGLGVVARLRAALAEHVGDPAWKSLLARLRRASPEFESAWQRHEVGALVNGIKGFVHPVVGTMRMEYTSMWLGRRLGTRLVTYTPVDEETEERLQRLAEL</sequence>
<dbReference type="RefSeq" id="WP_145906277.1">
    <property type="nucleotide sequence ID" value="NZ_BAAAMZ010000016.1"/>
</dbReference>
<accession>A0A561ULA1</accession>
<dbReference type="InterPro" id="IPR010982">
    <property type="entry name" value="Lambda_DNA-bd_dom_sf"/>
</dbReference>
<feature type="compositionally biased region" description="Polar residues" evidence="1">
    <location>
        <begin position="1"/>
        <end position="18"/>
    </location>
</feature>